<keyword evidence="1" id="KW-0059">Arsenical resistance</keyword>
<dbReference type="OrthoDB" id="9784339at2"/>
<dbReference type="GO" id="GO:0046685">
    <property type="term" value="P:response to arsenic-containing substance"/>
    <property type="evidence" value="ECO:0007669"/>
    <property type="project" value="UniProtKB-KW"/>
</dbReference>
<dbReference type="PANTHER" id="PTHR43428:SF1">
    <property type="entry name" value="ARSENATE REDUCTASE"/>
    <property type="match status" value="1"/>
</dbReference>
<dbReference type="Pfam" id="PF01451">
    <property type="entry name" value="LMWPc"/>
    <property type="match status" value="1"/>
</dbReference>
<protein>
    <submittedName>
        <fullName evidence="3">Arsenate reductase</fullName>
    </submittedName>
</protein>
<accession>A0A2R4W0T1</accession>
<dbReference type="SUPFAM" id="SSF52788">
    <property type="entry name" value="Phosphotyrosine protein phosphatases I"/>
    <property type="match status" value="1"/>
</dbReference>
<dbReference type="AlphaFoldDB" id="A0A2R4W0T1"/>
<dbReference type="InterPro" id="IPR023485">
    <property type="entry name" value="Ptyr_pPase"/>
</dbReference>
<dbReference type="RefSeq" id="WP_108309101.1">
    <property type="nucleotide sequence ID" value="NZ_CP020921.1"/>
</dbReference>
<keyword evidence="4" id="KW-1185">Reference proteome</keyword>
<organism evidence="3 4">
    <name type="scientific">Thermodesulfobium acidiphilum</name>
    <dbReference type="NCBI Taxonomy" id="1794699"/>
    <lineage>
        <taxon>Bacteria</taxon>
        <taxon>Pseudomonadati</taxon>
        <taxon>Thermodesulfobiota</taxon>
        <taxon>Thermodesulfobiia</taxon>
        <taxon>Thermodesulfobiales</taxon>
        <taxon>Thermodesulfobiaceae</taxon>
        <taxon>Thermodesulfobium</taxon>
    </lineage>
</organism>
<dbReference type="EMBL" id="CP020921">
    <property type="protein sequence ID" value="AWB10288.1"/>
    <property type="molecule type" value="Genomic_DNA"/>
</dbReference>
<sequence>MKKRVLFLCTHNSARSQMAQGLMNALLSENYEAFSAGTFATSINPFAIEVMKEIGIDISNQYSKNFDMYLNDEFDYVVTVCDNAKEGCPYFPGGKEQFHKKFEDPASFSGTKEEKLDKFREVRDKIKDWIVDFFRT</sequence>
<reference evidence="3 4" key="1">
    <citation type="submission" date="2017-04" db="EMBL/GenBank/DDBJ databases">
        <title>Genomic insights into metabolism of Thermodesulfobium acidiphilum.</title>
        <authorList>
            <person name="Toshchakov S.V."/>
            <person name="Frolov E.N."/>
            <person name="Kublanov I.V."/>
            <person name="Samarov N.I."/>
            <person name="Novikov A."/>
            <person name="Lebedinsky A.V."/>
            <person name="Bonch-Osmolovskaya E.A."/>
            <person name="Chernyh N.A."/>
        </authorList>
    </citation>
    <scope>NUCLEOTIDE SEQUENCE [LARGE SCALE GENOMIC DNA]</scope>
    <source>
        <strain evidence="3 4">3127-1</strain>
    </source>
</reference>
<name>A0A2R4W0T1_THEAF</name>
<dbReference type="InterPro" id="IPR036196">
    <property type="entry name" value="Ptyr_pPase_sf"/>
</dbReference>
<gene>
    <name evidence="3" type="ORF">TDSAC_0934</name>
</gene>
<dbReference type="Gene3D" id="3.40.50.2300">
    <property type="match status" value="1"/>
</dbReference>
<evidence type="ECO:0000259" key="2">
    <source>
        <dbReference type="SMART" id="SM00226"/>
    </source>
</evidence>
<dbReference type="Proteomes" id="UP000244792">
    <property type="component" value="Chromosome"/>
</dbReference>
<dbReference type="SMART" id="SM00226">
    <property type="entry name" value="LMWPc"/>
    <property type="match status" value="1"/>
</dbReference>
<dbReference type="KEGG" id="taci:TDSAC_0934"/>
<dbReference type="PANTHER" id="PTHR43428">
    <property type="entry name" value="ARSENATE REDUCTASE"/>
    <property type="match status" value="1"/>
</dbReference>
<dbReference type="CDD" id="cd16345">
    <property type="entry name" value="LMWP_ArsC"/>
    <property type="match status" value="1"/>
</dbReference>
<evidence type="ECO:0000256" key="1">
    <source>
        <dbReference type="ARBA" id="ARBA00022849"/>
    </source>
</evidence>
<proteinExistence type="predicted"/>
<evidence type="ECO:0000313" key="3">
    <source>
        <dbReference type="EMBL" id="AWB10288.1"/>
    </source>
</evidence>
<feature type="domain" description="Phosphotyrosine protein phosphatase I" evidence="2">
    <location>
        <begin position="3"/>
        <end position="136"/>
    </location>
</feature>
<evidence type="ECO:0000313" key="4">
    <source>
        <dbReference type="Proteomes" id="UP000244792"/>
    </source>
</evidence>